<evidence type="ECO:0000313" key="3">
    <source>
        <dbReference type="Proteomes" id="UP001057134"/>
    </source>
</evidence>
<reference evidence="2" key="1">
    <citation type="submission" date="2018-02" db="EMBL/GenBank/DDBJ databases">
        <authorList>
            <person name="Kim S.-K."/>
            <person name="Jung H.-I."/>
            <person name="Lee S.-W."/>
        </authorList>
    </citation>
    <scope>NUCLEOTIDE SEQUENCE</scope>
    <source>
        <strain evidence="2">SK3146</strain>
    </source>
</reference>
<evidence type="ECO:0000259" key="1">
    <source>
        <dbReference type="Pfam" id="PF01261"/>
    </source>
</evidence>
<feature type="domain" description="Xylose isomerase-like TIM barrel" evidence="1">
    <location>
        <begin position="42"/>
        <end position="181"/>
    </location>
</feature>
<dbReference type="SUPFAM" id="SSF51658">
    <property type="entry name" value="Xylose isomerase-like"/>
    <property type="match status" value="1"/>
</dbReference>
<sequence length="297" mass="33367">MAQAHKINDGSGRKPRLDIQQSWWAMNGVGNGEREWTVEEKFEKIAEAGFTGILSGIPAPEEQDRWHRLLEEYNLSFGTHAFPYRREDLTPVLRDAKQFGAQYVNAQVMDSFVIGDEAIRLLQSLTEEAAVHGVPFMVETHRARVTQDLHRTADYVNAIPGLRLTIDFSHYVVAGEMTHSGIIEKAEPLLDTLLRRTSALHGRVSNGEQVQVDIGPNGEHGMVEHYLRWWSKGIAYWLQEAQPGDVLPFVSELGPPGYAITSDGYSCGRAEISDRWQQALVFKRLAEEAWRTAAGEA</sequence>
<keyword evidence="3" id="KW-1185">Reference proteome</keyword>
<accession>A0ABY4RZL8</accession>
<dbReference type="Gene3D" id="3.20.20.150">
    <property type="entry name" value="Divalent-metal-dependent TIM barrel enzymes"/>
    <property type="match status" value="1"/>
</dbReference>
<evidence type="ECO:0000313" key="2">
    <source>
        <dbReference type="EMBL" id="UQZ86812.1"/>
    </source>
</evidence>
<dbReference type="EMBL" id="CP027059">
    <property type="protein sequence ID" value="UQZ86812.1"/>
    <property type="molecule type" value="Genomic_DNA"/>
</dbReference>
<organism evidence="2 3">
    <name type="scientific">Paenibacillus konkukensis</name>
    <dbReference type="NCBI Taxonomy" id="2020716"/>
    <lineage>
        <taxon>Bacteria</taxon>
        <taxon>Bacillati</taxon>
        <taxon>Bacillota</taxon>
        <taxon>Bacilli</taxon>
        <taxon>Bacillales</taxon>
        <taxon>Paenibacillaceae</taxon>
        <taxon>Paenibacillus</taxon>
    </lineage>
</organism>
<proteinExistence type="predicted"/>
<dbReference type="InterPro" id="IPR013022">
    <property type="entry name" value="Xyl_isomerase-like_TIM-brl"/>
</dbReference>
<gene>
    <name evidence="2" type="ORF">SK3146_06105</name>
</gene>
<dbReference type="Pfam" id="PF01261">
    <property type="entry name" value="AP_endonuc_2"/>
    <property type="match status" value="1"/>
</dbReference>
<dbReference type="InterPro" id="IPR036237">
    <property type="entry name" value="Xyl_isomerase-like_sf"/>
</dbReference>
<dbReference type="Proteomes" id="UP001057134">
    <property type="component" value="Chromosome"/>
</dbReference>
<reference evidence="2" key="2">
    <citation type="journal article" date="2021" name="J Anim Sci Technol">
        <title>Complete genome sequence of Paenibacillus konkukensis sp. nov. SK3146 as a potential probiotic strain.</title>
        <authorList>
            <person name="Jung H.I."/>
            <person name="Park S."/>
            <person name="Niu K.M."/>
            <person name="Lee S.W."/>
            <person name="Kothari D."/>
            <person name="Yi K.J."/>
            <person name="Kim S.K."/>
        </authorList>
    </citation>
    <scope>NUCLEOTIDE SEQUENCE</scope>
    <source>
        <strain evidence="2">SK3146</strain>
    </source>
</reference>
<name>A0ABY4RZL8_9BACL</name>
<dbReference type="RefSeq" id="WP_249862316.1">
    <property type="nucleotide sequence ID" value="NZ_CP027059.1"/>
</dbReference>
<protein>
    <submittedName>
        <fullName evidence="2">Xylose isomerase-like TIM barrel</fullName>
    </submittedName>
</protein>